<evidence type="ECO:0000313" key="4">
    <source>
        <dbReference type="Proteomes" id="UP001642409"/>
    </source>
</evidence>
<proteinExistence type="predicted"/>
<keyword evidence="4" id="KW-1185">Reference proteome</keyword>
<keyword evidence="1" id="KW-0472">Membrane</keyword>
<dbReference type="AlphaFoldDB" id="A0AA86VTH9"/>
<reference evidence="3 4" key="2">
    <citation type="submission" date="2024-07" db="EMBL/GenBank/DDBJ databases">
        <authorList>
            <person name="Akdeniz Z."/>
        </authorList>
    </citation>
    <scope>NUCLEOTIDE SEQUENCE [LARGE SCALE GENOMIC DNA]</scope>
</reference>
<organism evidence="2">
    <name type="scientific">Hexamita inflata</name>
    <dbReference type="NCBI Taxonomy" id="28002"/>
    <lineage>
        <taxon>Eukaryota</taxon>
        <taxon>Metamonada</taxon>
        <taxon>Diplomonadida</taxon>
        <taxon>Hexamitidae</taxon>
        <taxon>Hexamitinae</taxon>
        <taxon>Hexamita</taxon>
    </lineage>
</organism>
<evidence type="ECO:0000313" key="3">
    <source>
        <dbReference type="EMBL" id="CAL5988622.1"/>
    </source>
</evidence>
<gene>
    <name evidence="3" type="ORF">HINF_LOCUS10467</name>
    <name evidence="2" type="ORF">HINF_LOCUS65028</name>
</gene>
<protein>
    <submittedName>
        <fullName evidence="3">Hypothetical_protein</fullName>
    </submittedName>
</protein>
<feature type="transmembrane region" description="Helical" evidence="1">
    <location>
        <begin position="33"/>
        <end position="55"/>
    </location>
</feature>
<keyword evidence="1" id="KW-0812">Transmembrane</keyword>
<accession>A0AA86VTH9</accession>
<keyword evidence="1" id="KW-1133">Transmembrane helix</keyword>
<dbReference type="EMBL" id="CATOUU010001177">
    <property type="protein sequence ID" value="CAI9977383.1"/>
    <property type="molecule type" value="Genomic_DNA"/>
</dbReference>
<dbReference type="Proteomes" id="UP001642409">
    <property type="component" value="Unassembled WGS sequence"/>
</dbReference>
<reference evidence="2" key="1">
    <citation type="submission" date="2023-06" db="EMBL/GenBank/DDBJ databases">
        <authorList>
            <person name="Kurt Z."/>
        </authorList>
    </citation>
    <scope>NUCLEOTIDE SEQUENCE</scope>
</reference>
<comment type="caution">
    <text evidence="2">The sequence shown here is derived from an EMBL/GenBank/DDBJ whole genome shotgun (WGS) entry which is preliminary data.</text>
</comment>
<evidence type="ECO:0000313" key="2">
    <source>
        <dbReference type="EMBL" id="CAI9977383.1"/>
    </source>
</evidence>
<name>A0AA86VTH9_9EUKA</name>
<evidence type="ECO:0000256" key="1">
    <source>
        <dbReference type="SAM" id="Phobius"/>
    </source>
</evidence>
<dbReference type="EMBL" id="CAXDID020000022">
    <property type="protein sequence ID" value="CAL5988622.1"/>
    <property type="molecule type" value="Genomic_DNA"/>
</dbReference>
<sequence length="102" mass="11887">MSYKGTENIQYSKILWRKIEILKRSMIIQMEHGSMLLALACDLFGVDLHIILYFACYRPVFNSPTIRQGSGHVDSSHQNMSFDIIPQQNQIKRKLNLQMKSK</sequence>